<comment type="caution">
    <text evidence="2">The sequence shown here is derived from an EMBL/GenBank/DDBJ whole genome shotgun (WGS) entry which is preliminary data.</text>
</comment>
<evidence type="ECO:0000313" key="3">
    <source>
        <dbReference type="Proteomes" id="UP001152876"/>
    </source>
</evidence>
<keyword evidence="1" id="KW-0175">Coiled coil</keyword>
<accession>A0A9X4NXN0</accession>
<dbReference type="EMBL" id="AOGK01000012">
    <property type="protein sequence ID" value="MDG5976440.1"/>
    <property type="molecule type" value="Genomic_DNA"/>
</dbReference>
<feature type="coiled-coil region" evidence="1">
    <location>
        <begin position="15"/>
        <end position="70"/>
    </location>
</feature>
<sequence length="85" mass="9984">MCQQQFVTMADPKYLDQITERVERLLLRHEELQRTNTLLMDQVLALQAERDLLKSRLNTARARIEALLERLPEADAPEAHRKDSE</sequence>
<keyword evidence="3" id="KW-1185">Reference proteome</keyword>
<dbReference type="AlphaFoldDB" id="A0A9X4NXN0"/>
<dbReference type="Proteomes" id="UP001152876">
    <property type="component" value="Unassembled WGS sequence"/>
</dbReference>
<gene>
    <name evidence="2" type="ORF">H010_14331</name>
</gene>
<evidence type="ECO:0008006" key="4">
    <source>
        <dbReference type="Google" id="ProtNLM"/>
    </source>
</evidence>
<evidence type="ECO:0000313" key="2">
    <source>
        <dbReference type="EMBL" id="MDG5976440.1"/>
    </source>
</evidence>
<evidence type="ECO:0000256" key="1">
    <source>
        <dbReference type="SAM" id="Coils"/>
    </source>
</evidence>
<organism evidence="2 3">
    <name type="scientific">Hydrogenophaga taeniospiralis CCUG 15921</name>
    <dbReference type="NCBI Taxonomy" id="1281780"/>
    <lineage>
        <taxon>Bacteria</taxon>
        <taxon>Pseudomonadati</taxon>
        <taxon>Pseudomonadota</taxon>
        <taxon>Betaproteobacteria</taxon>
        <taxon>Burkholderiales</taxon>
        <taxon>Comamonadaceae</taxon>
        <taxon>Hydrogenophaga</taxon>
    </lineage>
</organism>
<protein>
    <recommendedName>
        <fullName evidence="4">DUF904 domain-containing protein</fullName>
    </recommendedName>
</protein>
<reference evidence="2" key="1">
    <citation type="submission" date="2013-01" db="EMBL/GenBank/DDBJ databases">
        <title>Genome draft of Hydrogenophaga taeniospiralis 2K1.</title>
        <authorList>
            <person name="Gomila M."/>
            <person name="Lalucat J."/>
        </authorList>
    </citation>
    <scope>NUCLEOTIDE SEQUENCE</scope>
    <source>
        <strain evidence="2">CCUG 15921</strain>
    </source>
</reference>
<proteinExistence type="predicted"/>
<name>A0A9X4NXN0_9BURK</name>